<evidence type="ECO:0000256" key="1">
    <source>
        <dbReference type="SAM" id="SignalP"/>
    </source>
</evidence>
<sequence length="153" mass="16304">MQTNLGARLLYAVAAVFLLFATAAAGAADYRQVVSGVAIYFGILPAELVRGHPPEHPESGMHGGTPAGENHLMVALFNDKTGERIVRAEVTATITGPNNFKTEKKLEPMVIAGSTTFGHYFSMLGPGPYRVALRVRAPGVGHDIQAVFAWARS</sequence>
<feature type="signal peptide" evidence="1">
    <location>
        <begin position="1"/>
        <end position="27"/>
    </location>
</feature>
<evidence type="ECO:0000313" key="2">
    <source>
        <dbReference type="EMBL" id="OGI44300.1"/>
    </source>
</evidence>
<dbReference type="Proteomes" id="UP000179344">
    <property type="component" value="Unassembled WGS sequence"/>
</dbReference>
<gene>
    <name evidence="2" type="ORF">A2V92_06355</name>
</gene>
<name>A0A1F6TGP6_9PROT</name>
<dbReference type="AlphaFoldDB" id="A0A1F6TGP6"/>
<keyword evidence="1" id="KW-0732">Signal</keyword>
<feature type="chain" id="PRO_5009225506" description="YtkA-like domain-containing protein" evidence="1">
    <location>
        <begin position="28"/>
        <end position="153"/>
    </location>
</feature>
<accession>A0A1F6TGP6</accession>
<reference evidence="2 3" key="1">
    <citation type="journal article" date="2016" name="Nat. Commun.">
        <title>Thousands of microbial genomes shed light on interconnected biogeochemical processes in an aquifer system.</title>
        <authorList>
            <person name="Anantharaman K."/>
            <person name="Brown C.T."/>
            <person name="Hug L.A."/>
            <person name="Sharon I."/>
            <person name="Castelle C.J."/>
            <person name="Probst A.J."/>
            <person name="Thomas B.C."/>
            <person name="Singh A."/>
            <person name="Wilkins M.J."/>
            <person name="Karaoz U."/>
            <person name="Brodie E.L."/>
            <person name="Williams K.H."/>
            <person name="Hubbard S.S."/>
            <person name="Banfield J.F."/>
        </authorList>
    </citation>
    <scope>NUCLEOTIDE SEQUENCE [LARGE SCALE GENOMIC DNA]</scope>
</reference>
<protein>
    <recommendedName>
        <fullName evidence="4">YtkA-like domain-containing protein</fullName>
    </recommendedName>
</protein>
<evidence type="ECO:0008006" key="4">
    <source>
        <dbReference type="Google" id="ProtNLM"/>
    </source>
</evidence>
<evidence type="ECO:0000313" key="3">
    <source>
        <dbReference type="Proteomes" id="UP000179344"/>
    </source>
</evidence>
<proteinExistence type="predicted"/>
<comment type="caution">
    <text evidence="2">The sequence shown here is derived from an EMBL/GenBank/DDBJ whole genome shotgun (WGS) entry which is preliminary data.</text>
</comment>
<dbReference type="EMBL" id="MFST01000055">
    <property type="protein sequence ID" value="OGI44300.1"/>
    <property type="molecule type" value="Genomic_DNA"/>
</dbReference>
<organism evidence="2 3">
    <name type="scientific">Candidatus Muproteobacteria bacterium RBG_16_65_31</name>
    <dbReference type="NCBI Taxonomy" id="1817759"/>
    <lineage>
        <taxon>Bacteria</taxon>
        <taxon>Pseudomonadati</taxon>
        <taxon>Pseudomonadota</taxon>
        <taxon>Candidatus Muproteobacteria</taxon>
    </lineage>
</organism>